<comment type="caution">
    <text evidence="1">The sequence shown here is derived from an EMBL/GenBank/DDBJ whole genome shotgun (WGS) entry which is preliminary data.</text>
</comment>
<evidence type="ECO:0000313" key="2">
    <source>
        <dbReference type="Proteomes" id="UP000708208"/>
    </source>
</evidence>
<dbReference type="AlphaFoldDB" id="A0A8J2KQY4"/>
<reference evidence="1" key="1">
    <citation type="submission" date="2021-06" db="EMBL/GenBank/DDBJ databases">
        <authorList>
            <person name="Hodson N. C."/>
            <person name="Mongue J. A."/>
            <person name="Jaron S. K."/>
        </authorList>
    </citation>
    <scope>NUCLEOTIDE SEQUENCE</scope>
</reference>
<dbReference type="Proteomes" id="UP000708208">
    <property type="component" value="Unassembled WGS sequence"/>
</dbReference>
<evidence type="ECO:0000313" key="1">
    <source>
        <dbReference type="EMBL" id="CAG7818091.1"/>
    </source>
</evidence>
<organism evidence="1 2">
    <name type="scientific">Allacma fusca</name>
    <dbReference type="NCBI Taxonomy" id="39272"/>
    <lineage>
        <taxon>Eukaryota</taxon>
        <taxon>Metazoa</taxon>
        <taxon>Ecdysozoa</taxon>
        <taxon>Arthropoda</taxon>
        <taxon>Hexapoda</taxon>
        <taxon>Collembola</taxon>
        <taxon>Symphypleona</taxon>
        <taxon>Sminthuridae</taxon>
        <taxon>Allacma</taxon>
    </lineage>
</organism>
<sequence length="590" mass="67320">MNDFLDSLEINEPASVGEQFENRHALGKTVGKSEKKLSCRNEMGLSGGVSGGNDAESEGSIELEKEQLYAEIKTLTCQLTHQENTIKDDQEIINVLSDTIKIMTQYIAKLERQQWQGRREDSFNIFSPSKATPTVIGTASSSEDLSEWSNDLETKFCSVETEIAVLLRAFQKLKINHRRNGHSSRETPECNSEIPLNSLMSNSDYLKVPYTYRETEFVCSNGILADACQVIEHERLTAFSAVNMYQIIESSGVYTLYLQDNNRSDTKSFFKFQNMCPMSISGVTYDINVLFERTYDREWGDVMSLRVCFPGIWDCTINPDADLFVDRCLVVLTLLVDTGNKPALKKYYVLHGIKSHNEPSHDHKSKTDCARGSEEIFDANFCPFHLLQTTGLDYVTRSTDEKLWDCCAIEMKVCQLKYRNCPDESNIYGNIVLTQEEKYNYFKSRSHVGCSKVVFRIVADQGDLSEIESCDCIMMNFSPLFKEILQATNYCCTPCEEIEVRNTSEDTFTAILNYLHGVHNGSSWRRNVQLNLEVLGFAHEYFIPELAQLSTYNLLTIPDHCYTLDLVLKLQFLAKKLRNASLENRALQWI</sequence>
<accession>A0A8J2KQY4</accession>
<gene>
    <name evidence="1" type="ORF">AFUS01_LOCUS28617</name>
</gene>
<name>A0A8J2KQY4_9HEXA</name>
<protein>
    <recommendedName>
        <fullName evidence="3">BTB domain-containing protein</fullName>
    </recommendedName>
</protein>
<evidence type="ECO:0008006" key="3">
    <source>
        <dbReference type="Google" id="ProtNLM"/>
    </source>
</evidence>
<keyword evidence="2" id="KW-1185">Reference proteome</keyword>
<dbReference type="EMBL" id="CAJVCH010410912">
    <property type="protein sequence ID" value="CAG7818091.1"/>
    <property type="molecule type" value="Genomic_DNA"/>
</dbReference>
<proteinExistence type="predicted"/>